<dbReference type="Pfam" id="PF08600">
    <property type="entry name" value="NuBaID_C"/>
    <property type="match status" value="1"/>
</dbReference>
<comment type="subcellular location">
    <subcellularLocation>
        <location evidence="1">Nucleus</location>
    </subcellularLocation>
</comment>
<proteinExistence type="predicted"/>
<dbReference type="PANTHER" id="PTHR15835">
    <property type="entry name" value="NUCLEAR-INTERACTING PARTNER OF ALK"/>
    <property type="match status" value="1"/>
</dbReference>
<comment type="caution">
    <text evidence="8">The sequence shown here is derived from an EMBL/GenBank/DDBJ whole genome shotgun (WGS) entry which is preliminary data.</text>
</comment>
<evidence type="ECO:0000256" key="1">
    <source>
        <dbReference type="ARBA" id="ARBA00004123"/>
    </source>
</evidence>
<evidence type="ECO:0008006" key="10">
    <source>
        <dbReference type="Google" id="ProtNLM"/>
    </source>
</evidence>
<dbReference type="Proteomes" id="UP000277300">
    <property type="component" value="Unassembled WGS sequence"/>
</dbReference>
<keyword evidence="2" id="KW-0479">Metal-binding</keyword>
<accession>A0A3F2RIT5</accession>
<evidence type="ECO:0000256" key="5">
    <source>
        <dbReference type="ARBA" id="ARBA00023242"/>
    </source>
</evidence>
<dbReference type="InterPro" id="IPR012935">
    <property type="entry name" value="NuBaID_N"/>
</dbReference>
<dbReference type="OrthoDB" id="614844at2759"/>
<name>A0A3F2RIT5_9STRA</name>
<dbReference type="InterPro" id="IPR013909">
    <property type="entry name" value="NuBaID_C"/>
</dbReference>
<protein>
    <recommendedName>
        <fullName evidence="10">C3HC-type domain-containing protein</fullName>
    </recommendedName>
</protein>
<gene>
    <name evidence="8" type="ORF">BBP00_00007955</name>
</gene>
<organism evidence="8 9">
    <name type="scientific">Phytophthora kernoviae</name>
    <dbReference type="NCBI Taxonomy" id="325452"/>
    <lineage>
        <taxon>Eukaryota</taxon>
        <taxon>Sar</taxon>
        <taxon>Stramenopiles</taxon>
        <taxon>Oomycota</taxon>
        <taxon>Peronosporomycetes</taxon>
        <taxon>Peronosporales</taxon>
        <taxon>Peronosporaceae</taxon>
        <taxon>Phytophthora</taxon>
    </lineage>
</organism>
<keyword evidence="4" id="KW-0862">Zinc</keyword>
<keyword evidence="5" id="KW-0539">Nucleus</keyword>
<evidence type="ECO:0000313" key="9">
    <source>
        <dbReference type="Proteomes" id="UP000277300"/>
    </source>
</evidence>
<evidence type="ECO:0000259" key="7">
    <source>
        <dbReference type="Pfam" id="PF08600"/>
    </source>
</evidence>
<dbReference type="AlphaFoldDB" id="A0A3F2RIT5"/>
<dbReference type="GO" id="GO:0005634">
    <property type="term" value="C:nucleus"/>
    <property type="evidence" value="ECO:0007669"/>
    <property type="project" value="UniProtKB-SubCell"/>
</dbReference>
<keyword evidence="3" id="KW-0863">Zinc-finger</keyword>
<feature type="domain" description="C3HC-type" evidence="6">
    <location>
        <begin position="30"/>
        <end position="103"/>
    </location>
</feature>
<evidence type="ECO:0000256" key="4">
    <source>
        <dbReference type="ARBA" id="ARBA00022833"/>
    </source>
</evidence>
<feature type="domain" description="NuBaID C-terminal" evidence="7">
    <location>
        <begin position="166"/>
        <end position="281"/>
    </location>
</feature>
<evidence type="ECO:0000313" key="8">
    <source>
        <dbReference type="EMBL" id="RLN56521.1"/>
    </source>
</evidence>
<evidence type="ECO:0000256" key="2">
    <source>
        <dbReference type="ARBA" id="ARBA00022723"/>
    </source>
</evidence>
<reference evidence="8 9" key="1">
    <citation type="submission" date="2018-07" db="EMBL/GenBank/DDBJ databases">
        <title>Genome sequencing of oomycete isolates from Chile give support for New Zealand origin for Phytophthora kernoviae and make available the first Nothophytophthora sp. genome.</title>
        <authorList>
            <person name="Studholme D.J."/>
            <person name="Sanfuentes E."/>
            <person name="Panda P."/>
            <person name="Hill R."/>
            <person name="Sambles C."/>
            <person name="Grant M."/>
            <person name="Williams N.M."/>
            <person name="Mcdougal R.L."/>
        </authorList>
    </citation>
    <scope>NUCLEOTIDE SEQUENCE [LARGE SCALE GENOMIC DNA]</scope>
    <source>
        <strain evidence="8">Chile6</strain>
    </source>
</reference>
<sequence>MPMQQMEAVLAVWDDATAPLDARVRENPLLCKQFLCFKIDDKLSEAGALVVANTFAKQLVTGHTKLCPWRNNPSPKAFTTLPIATKRQVYELFVSRFHQEVTRMSEDTKLQKQLGSGFKVLDTVAAKIYQEVSGGEDAEDMLAAKLLMLCSKAKGAHMSSEALMNAALLIVCGWQFDDKYDDGLSGKRMLWCGSCNRRWDLLLMTSDNDESEVSEPSAKRAKVEPRVVDLLAQHRHFCPWVTERKASERPSDVIEEYGENDAKLWEFMKLSGWKQYAQALEILAKTVDSSILSTRPEMNGNPEEALELYAVEPRLKNIYDFGINQEHRPVSVLARFLADTHMNFWYLILDISVPTLGNSISDTRNVSLRLPPPSQEPLAPPTYRIKEMTKEINSSVICKLTRICRLPLLVEEIKKVCVVMKQVQLEDWHLANLHVLRCLKEGDEVPELEQMFFYRCCTATLGNIEKRDLGPTESKYPAFHKTCLRYWAGREREFAYDPEFIQNAGDMVNEMAKLMEISALNMTAFLFRWRLYQFIRFRYAKKGDTELKYRETRRLVNSCYRVRPAPEKDDDDIPTDKTVKVWTEWGDTDDPIEQELCEWLRIVPWQWQIRANCTHFFHKLYDMLAWMEKVVDKHPKTKGARLYSLLPVVTTFQPAYVKLNASALHSLLVRLIEPPEVDNFLKKESNIVLARKRTGSQLPFDKKTFQKNRSEVIRKMFDVEQFETRMVIDAP</sequence>
<evidence type="ECO:0000256" key="3">
    <source>
        <dbReference type="ARBA" id="ARBA00022771"/>
    </source>
</evidence>
<evidence type="ECO:0000259" key="6">
    <source>
        <dbReference type="Pfam" id="PF07967"/>
    </source>
</evidence>
<dbReference type="Pfam" id="PF07967">
    <property type="entry name" value="zf-C3HC"/>
    <property type="match status" value="1"/>
</dbReference>
<dbReference type="GO" id="GO:0008270">
    <property type="term" value="F:zinc ion binding"/>
    <property type="evidence" value="ECO:0007669"/>
    <property type="project" value="UniProtKB-KW"/>
</dbReference>
<dbReference type="EMBL" id="MBDO02000361">
    <property type="protein sequence ID" value="RLN56521.1"/>
    <property type="molecule type" value="Genomic_DNA"/>
</dbReference>
<dbReference type="PANTHER" id="PTHR15835:SF6">
    <property type="entry name" value="ZINC FINGER C3HC-TYPE PROTEIN 1"/>
    <property type="match status" value="1"/>
</dbReference>